<dbReference type="GO" id="GO:0006310">
    <property type="term" value="P:DNA recombination"/>
    <property type="evidence" value="ECO:0007669"/>
    <property type="project" value="InterPro"/>
</dbReference>
<dbReference type="Pfam" id="PF17768">
    <property type="entry name" value="RecJ_OB"/>
    <property type="match status" value="1"/>
</dbReference>
<evidence type="ECO:0000259" key="8">
    <source>
        <dbReference type="Pfam" id="PF17768"/>
    </source>
</evidence>
<dbReference type="GO" id="GO:0006281">
    <property type="term" value="P:DNA repair"/>
    <property type="evidence" value="ECO:0007669"/>
    <property type="project" value="InterPro"/>
</dbReference>
<reference evidence="9" key="1">
    <citation type="submission" date="2018-06" db="EMBL/GenBank/DDBJ databases">
        <authorList>
            <person name="Zhirakovskaya E."/>
        </authorList>
    </citation>
    <scope>NUCLEOTIDE SEQUENCE</scope>
</reference>
<evidence type="ECO:0000259" key="6">
    <source>
        <dbReference type="Pfam" id="PF01368"/>
    </source>
</evidence>
<dbReference type="GO" id="GO:0008409">
    <property type="term" value="F:5'-3' exonuclease activity"/>
    <property type="evidence" value="ECO:0007669"/>
    <property type="project" value="InterPro"/>
</dbReference>
<keyword evidence="5 9" id="KW-0269">Exonuclease</keyword>
<dbReference type="InterPro" id="IPR004610">
    <property type="entry name" value="RecJ"/>
</dbReference>
<dbReference type="InterPro" id="IPR003156">
    <property type="entry name" value="DHHA1_dom"/>
</dbReference>
<proteinExistence type="inferred from homology"/>
<dbReference type="PANTHER" id="PTHR30255">
    <property type="entry name" value="SINGLE-STRANDED-DNA-SPECIFIC EXONUCLEASE RECJ"/>
    <property type="match status" value="1"/>
</dbReference>
<organism evidence="9">
    <name type="scientific">hydrothermal vent metagenome</name>
    <dbReference type="NCBI Taxonomy" id="652676"/>
    <lineage>
        <taxon>unclassified sequences</taxon>
        <taxon>metagenomes</taxon>
        <taxon>ecological metagenomes</taxon>
    </lineage>
</organism>
<evidence type="ECO:0000256" key="3">
    <source>
        <dbReference type="ARBA" id="ARBA00022722"/>
    </source>
</evidence>
<evidence type="ECO:0000259" key="7">
    <source>
        <dbReference type="Pfam" id="PF02272"/>
    </source>
</evidence>
<dbReference type="AlphaFoldDB" id="A0A3B0VZI1"/>
<evidence type="ECO:0000313" key="9">
    <source>
        <dbReference type="EMBL" id="VAW42399.1"/>
    </source>
</evidence>
<accession>A0A3B0VZI1</accession>
<keyword evidence="4" id="KW-0378">Hydrolase</keyword>
<comment type="similarity">
    <text evidence="1">Belongs to the RecJ family.</text>
</comment>
<dbReference type="InterPro" id="IPR051673">
    <property type="entry name" value="SSDNA_exonuclease_RecJ"/>
</dbReference>
<dbReference type="InterPro" id="IPR041122">
    <property type="entry name" value="RecJ_OB"/>
</dbReference>
<feature type="domain" description="DHHA1" evidence="7">
    <location>
        <begin position="355"/>
        <end position="445"/>
    </location>
</feature>
<evidence type="ECO:0000256" key="4">
    <source>
        <dbReference type="ARBA" id="ARBA00022801"/>
    </source>
</evidence>
<feature type="domain" description="RecJ OB" evidence="8">
    <location>
        <begin position="460"/>
        <end position="568"/>
    </location>
</feature>
<dbReference type="Pfam" id="PF02272">
    <property type="entry name" value="DHHA1"/>
    <property type="match status" value="1"/>
</dbReference>
<dbReference type="InterPro" id="IPR001667">
    <property type="entry name" value="DDH_dom"/>
</dbReference>
<dbReference type="PANTHER" id="PTHR30255:SF2">
    <property type="entry name" value="SINGLE-STRANDED-DNA-SPECIFIC EXONUCLEASE RECJ"/>
    <property type="match status" value="1"/>
</dbReference>
<dbReference type="NCBIfam" id="TIGR00644">
    <property type="entry name" value="recJ"/>
    <property type="match status" value="1"/>
</dbReference>
<dbReference type="Gene3D" id="2.40.50.460">
    <property type="match status" value="1"/>
</dbReference>
<sequence length="573" mass="62415">MNRPTTLRKKIWQVAPKVPTHIQEKLSHIHPVMLQTLYNRGIIEPAAIQAFLEGTYLESTDPFLLPDMDTAVARIEQAIDNEETIIIYGDFDADGVTSTVLLTEALRGMGAEKKRIRPYIPDRIKEGYGLNIAALTELKEIGASLVITVDCGIRSVQEVEHANAIGLDMIITDHHGLGPEMPPATAVLNPKRPESRYPDDMLAGVGIAFKLAQALKQSRPEQATYHDADLLDLVAIGTVADLAPLLKENRKLVIDGLQALNNGKRAGIAALARAARLTPGSLTAESIAFGLGPRINAAGRLAHAYSAARLLAANNSVDANRYASELDQLNRQRRQLTIDLGSKAEGMVDPDDFILIAADTEFVAGVVGLVASRLAEQHYRPAIVIEQGEEESRGSCRSIDKFHMTDALDEVADLLVRHGGHAQAAGFTVRNSDLEQFLSRMTEIAERKLGDLELAPTLSIDAEIDLDDVDWALYEHLRQLEPTGAANPQPTFLSCGVEVSHHRAVGQDGTHLQLTVTTGGDSGYREISGIAFGQGEWASQLPQTIDLVYTVGVNEWRGNRKLQLMVKDLRPSS</sequence>
<evidence type="ECO:0000256" key="5">
    <source>
        <dbReference type="ARBA" id="ARBA00022839"/>
    </source>
</evidence>
<gene>
    <name evidence="9" type="ORF">MNBD_CHLOROFLEXI01-3586</name>
</gene>
<dbReference type="Gene3D" id="3.90.1640.30">
    <property type="match status" value="1"/>
</dbReference>
<name>A0A3B0VZI1_9ZZZZ</name>
<feature type="domain" description="DDH" evidence="6">
    <location>
        <begin position="85"/>
        <end position="238"/>
    </location>
</feature>
<dbReference type="EMBL" id="UOEU01000916">
    <property type="protein sequence ID" value="VAW42399.1"/>
    <property type="molecule type" value="Genomic_DNA"/>
</dbReference>
<dbReference type="InterPro" id="IPR038763">
    <property type="entry name" value="DHH_sf"/>
</dbReference>
<dbReference type="Pfam" id="PF01368">
    <property type="entry name" value="DHH"/>
    <property type="match status" value="1"/>
</dbReference>
<keyword evidence="3" id="KW-0540">Nuclease</keyword>
<dbReference type="GO" id="GO:0003676">
    <property type="term" value="F:nucleic acid binding"/>
    <property type="evidence" value="ECO:0007669"/>
    <property type="project" value="InterPro"/>
</dbReference>
<evidence type="ECO:0000256" key="1">
    <source>
        <dbReference type="ARBA" id="ARBA00005915"/>
    </source>
</evidence>
<evidence type="ECO:0000256" key="2">
    <source>
        <dbReference type="ARBA" id="ARBA00019841"/>
    </source>
</evidence>
<dbReference type="SUPFAM" id="SSF64182">
    <property type="entry name" value="DHH phosphoesterases"/>
    <property type="match status" value="1"/>
</dbReference>
<protein>
    <recommendedName>
        <fullName evidence="2">Single-stranded-DNA-specific exonuclease RecJ</fullName>
    </recommendedName>
</protein>